<dbReference type="EMBL" id="JZDQ02000005">
    <property type="protein sequence ID" value="OIJ27959.1"/>
    <property type="molecule type" value="Genomic_DNA"/>
</dbReference>
<organism evidence="1 2">
    <name type="scientific">Nocardioides luteus</name>
    <dbReference type="NCBI Taxonomy" id="1844"/>
    <lineage>
        <taxon>Bacteria</taxon>
        <taxon>Bacillati</taxon>
        <taxon>Actinomycetota</taxon>
        <taxon>Actinomycetes</taxon>
        <taxon>Propionibacteriales</taxon>
        <taxon>Nocardioidaceae</taxon>
        <taxon>Nocardioides</taxon>
    </lineage>
</organism>
<dbReference type="AlphaFoldDB" id="A0A1J4NAJ4"/>
<sequence length="120" mass="14000">MSRVPDTEELWARLRRFMARWGTVDDTARGLSLTWGEQHWVTEVEITQDELYAYVHEYVNWRIEHGLDTGLENGVDDDRENRLPMPLMDSFGDCFGPQDQAYLRIRLQGLDFVVVPDATP</sequence>
<gene>
    <name evidence="1" type="ORF">UG56_004430</name>
</gene>
<dbReference type="Proteomes" id="UP000033772">
    <property type="component" value="Unassembled WGS sequence"/>
</dbReference>
<name>A0A1J4NAJ4_9ACTN</name>
<reference evidence="1" key="1">
    <citation type="submission" date="2016-10" db="EMBL/GenBank/DDBJ databases">
        <title>Draft Genome Sequence of Nocardioides luteus Strain BAFB, an Alkane-Degrading Bacterium Isolated from JP-7 Polluted Soil.</title>
        <authorList>
            <person name="Brown L."/>
            <person name="Ruiz O.N."/>
            <person name="Gunasekera T."/>
        </authorList>
    </citation>
    <scope>NUCLEOTIDE SEQUENCE [LARGE SCALE GENOMIC DNA]</scope>
    <source>
        <strain evidence="1">BAFB</strain>
    </source>
</reference>
<evidence type="ECO:0000313" key="2">
    <source>
        <dbReference type="Proteomes" id="UP000033772"/>
    </source>
</evidence>
<evidence type="ECO:0000313" key="1">
    <source>
        <dbReference type="EMBL" id="OIJ27959.1"/>
    </source>
</evidence>
<accession>A0A1J4NAJ4</accession>
<keyword evidence="2" id="KW-1185">Reference proteome</keyword>
<comment type="caution">
    <text evidence="1">The sequence shown here is derived from an EMBL/GenBank/DDBJ whole genome shotgun (WGS) entry which is preliminary data.</text>
</comment>
<proteinExistence type="predicted"/>
<protein>
    <submittedName>
        <fullName evidence="1">Uncharacterized protein</fullName>
    </submittedName>
</protein>